<proteinExistence type="predicted"/>
<keyword evidence="2" id="KW-1185">Reference proteome</keyword>
<gene>
    <name evidence="1" type="ORF">SAMN05216387_1103</name>
</gene>
<protein>
    <submittedName>
        <fullName evidence="1">Uncharacterized protein</fullName>
    </submittedName>
</protein>
<dbReference type="RefSeq" id="WP_090829118.1">
    <property type="nucleotide sequence ID" value="NZ_FOBH01000010.1"/>
</dbReference>
<dbReference type="EMBL" id="FOBH01000010">
    <property type="protein sequence ID" value="SEL38863.1"/>
    <property type="molecule type" value="Genomic_DNA"/>
</dbReference>
<name>A0A1H7PSX8_9PROT</name>
<organism evidence="1 2">
    <name type="scientific">Nitrosovibrio tenuis</name>
    <dbReference type="NCBI Taxonomy" id="1233"/>
    <lineage>
        <taxon>Bacteria</taxon>
        <taxon>Pseudomonadati</taxon>
        <taxon>Pseudomonadota</taxon>
        <taxon>Betaproteobacteria</taxon>
        <taxon>Nitrosomonadales</taxon>
        <taxon>Nitrosomonadaceae</taxon>
        <taxon>Nitrosovibrio</taxon>
    </lineage>
</organism>
<evidence type="ECO:0000313" key="1">
    <source>
        <dbReference type="EMBL" id="SEL38863.1"/>
    </source>
</evidence>
<reference evidence="1 2" key="1">
    <citation type="submission" date="2016-10" db="EMBL/GenBank/DDBJ databases">
        <authorList>
            <person name="de Groot N.N."/>
        </authorList>
    </citation>
    <scope>NUCLEOTIDE SEQUENCE [LARGE SCALE GENOMIC DNA]</scope>
    <source>
        <strain evidence="1 2">Nv1</strain>
    </source>
</reference>
<dbReference type="AlphaFoldDB" id="A0A1H7PSX8"/>
<sequence length="114" mass="12501">MAAYSPFLGTTNNPNEAFPDIKSLKVVIKQDPCGDYLQKESYRETAYSKNNIPRYATCCNPRCQQGGIDLQSLVLFSGSGEYSLGCNGHEGSPKGRRKGDPCDNVFQVSVTVEK</sequence>
<accession>A0A1H7PSX8</accession>
<evidence type="ECO:0000313" key="2">
    <source>
        <dbReference type="Proteomes" id="UP000198620"/>
    </source>
</evidence>
<dbReference type="OrthoDB" id="7595289at2"/>
<dbReference type="Proteomes" id="UP000198620">
    <property type="component" value="Unassembled WGS sequence"/>
</dbReference>
<dbReference type="STRING" id="1233.SAMN05216387_1103"/>